<dbReference type="STRING" id="74348.SAMN04488523_13412"/>
<dbReference type="OrthoDB" id="7865530at2"/>
<dbReference type="RefSeq" id="WP_093925547.1">
    <property type="nucleotide sequence ID" value="NZ_FOMW01000034.1"/>
</dbReference>
<organism evidence="2 3">
    <name type="scientific">Sulfitobacter brevis</name>
    <dbReference type="NCBI Taxonomy" id="74348"/>
    <lineage>
        <taxon>Bacteria</taxon>
        <taxon>Pseudomonadati</taxon>
        <taxon>Pseudomonadota</taxon>
        <taxon>Alphaproteobacteria</taxon>
        <taxon>Rhodobacterales</taxon>
        <taxon>Roseobacteraceae</taxon>
        <taxon>Sulfitobacter</taxon>
    </lineage>
</organism>
<sequence>MTEFVSKTANNAADTPGSPVLFAMTDMLRHKASAKDVRFPIKEIFFDAGQGLLQFVALDVGGWFDDLEVVVSTRLMGEPDESNREWPVEISPDAIKAAPEWSDPKVFGHTAMAEMPPIMVGPLGGGYAGFATLNWHETQDGPEIPGNRKVDGFARLSDWVGLPVFGHDDEVGTVIDILFDPKTGSLSHLVIDTGGAISAQQMVVPYDRLLHLAKGGSHVVMNVTEKLLREAPALEHFDMLNRSWLDTLRAYYQLAPRL</sequence>
<dbReference type="Proteomes" id="UP000198977">
    <property type="component" value="Unassembled WGS sequence"/>
</dbReference>
<dbReference type="InterPro" id="IPR014747">
    <property type="entry name" value="Bac_photo_RC_H_C"/>
</dbReference>
<dbReference type="InterPro" id="IPR027275">
    <property type="entry name" value="PRC-brl_dom"/>
</dbReference>
<dbReference type="SUPFAM" id="SSF50346">
    <property type="entry name" value="PRC-barrel domain"/>
    <property type="match status" value="2"/>
</dbReference>
<proteinExistence type="predicted"/>
<evidence type="ECO:0000313" key="3">
    <source>
        <dbReference type="Proteomes" id="UP000198977"/>
    </source>
</evidence>
<dbReference type="GO" id="GO:0019684">
    <property type="term" value="P:photosynthesis, light reaction"/>
    <property type="evidence" value="ECO:0007669"/>
    <property type="project" value="InterPro"/>
</dbReference>
<dbReference type="InterPro" id="IPR011033">
    <property type="entry name" value="PRC_barrel-like_sf"/>
</dbReference>
<dbReference type="Gene3D" id="3.90.50.10">
    <property type="entry name" value="Photosynthetic Reaction Center, subunit H, domain 2"/>
    <property type="match status" value="1"/>
</dbReference>
<accession>A0A1I2H265</accession>
<dbReference type="AlphaFoldDB" id="A0A1I2H265"/>
<feature type="domain" description="PRC-barrel" evidence="1">
    <location>
        <begin position="153"/>
        <end position="227"/>
    </location>
</feature>
<dbReference type="Pfam" id="PF05239">
    <property type="entry name" value="PRC"/>
    <property type="match status" value="1"/>
</dbReference>
<gene>
    <name evidence="2" type="ORF">SAMN04488523_13412</name>
</gene>
<name>A0A1I2H265_9RHOB</name>
<keyword evidence="3" id="KW-1185">Reference proteome</keyword>
<dbReference type="EMBL" id="FOMW01000034">
    <property type="protein sequence ID" value="SFF23067.1"/>
    <property type="molecule type" value="Genomic_DNA"/>
</dbReference>
<evidence type="ECO:0000313" key="2">
    <source>
        <dbReference type="EMBL" id="SFF23067.1"/>
    </source>
</evidence>
<reference evidence="3" key="1">
    <citation type="submission" date="2016-10" db="EMBL/GenBank/DDBJ databases">
        <authorList>
            <person name="Varghese N."/>
            <person name="Submissions S."/>
        </authorList>
    </citation>
    <scope>NUCLEOTIDE SEQUENCE [LARGE SCALE GENOMIC DNA]</scope>
    <source>
        <strain evidence="3">DSM 11443</strain>
    </source>
</reference>
<protein>
    <submittedName>
        <fullName evidence="2">PRC-barrel domain-containing protein</fullName>
    </submittedName>
</protein>
<evidence type="ECO:0000259" key="1">
    <source>
        <dbReference type="Pfam" id="PF05239"/>
    </source>
</evidence>
<dbReference type="GO" id="GO:0030077">
    <property type="term" value="C:plasma membrane light-harvesting complex"/>
    <property type="evidence" value="ECO:0007669"/>
    <property type="project" value="InterPro"/>
</dbReference>